<evidence type="ECO:0000313" key="2">
    <source>
        <dbReference type="EMBL" id="CCD23107.1"/>
    </source>
</evidence>
<dbReference type="EMBL" id="HE580268">
    <property type="protein sequence ID" value="CCD23107.1"/>
    <property type="molecule type" value="Genomic_DNA"/>
</dbReference>
<dbReference type="RefSeq" id="XP_003668350.1">
    <property type="nucleotide sequence ID" value="XM_003668302.1"/>
</dbReference>
<dbReference type="OMA" id="FRSDIDM"/>
<dbReference type="HOGENOM" id="CLU_1555675_0_0_1"/>
<protein>
    <submittedName>
        <fullName evidence="2">Uncharacterized protein</fullName>
    </submittedName>
</protein>
<feature type="compositionally biased region" description="Polar residues" evidence="1">
    <location>
        <begin position="9"/>
        <end position="22"/>
    </location>
</feature>
<dbReference type="GeneID" id="11498158"/>
<accession>G0W5P6</accession>
<feature type="region of interest" description="Disordered" evidence="1">
    <location>
        <begin position="1"/>
        <end position="22"/>
    </location>
</feature>
<dbReference type="PANTHER" id="PTHR28186:SF1">
    <property type="entry name" value="MEIOTICALLY UP-REGULATED GENE 9 PROTEIN"/>
    <property type="match status" value="1"/>
</dbReference>
<dbReference type="KEGG" id="ndi:NDAI_0B00730"/>
<proteinExistence type="predicted"/>
<keyword evidence="3" id="KW-1185">Reference proteome</keyword>
<evidence type="ECO:0000313" key="3">
    <source>
        <dbReference type="Proteomes" id="UP000000689"/>
    </source>
</evidence>
<dbReference type="Proteomes" id="UP000000689">
    <property type="component" value="Chromosome 2"/>
</dbReference>
<dbReference type="AlphaFoldDB" id="G0W5P6"/>
<reference evidence="2 3" key="1">
    <citation type="journal article" date="2011" name="Proc. Natl. Acad. Sci. U.S.A.">
        <title>Evolutionary erosion of yeast sex chromosomes by mating-type switching accidents.</title>
        <authorList>
            <person name="Gordon J.L."/>
            <person name="Armisen D."/>
            <person name="Proux-Wera E."/>
            <person name="Oheigeartaigh S.S."/>
            <person name="Byrne K.P."/>
            <person name="Wolfe K.H."/>
        </authorList>
    </citation>
    <scope>NUCLEOTIDE SEQUENCE [LARGE SCALE GENOMIC DNA]</scope>
    <source>
        <strain evidence="3">ATCC 10597 / BCRC 20456 / CBS 421 / NBRC 0211 / NRRL Y-12639</strain>
    </source>
</reference>
<dbReference type="PANTHER" id="PTHR28186">
    <property type="entry name" value="MEIOTICALLY UP-REGULATED GENE 9 PROTEIN"/>
    <property type="match status" value="1"/>
</dbReference>
<dbReference type="InterPro" id="IPR018809">
    <property type="entry name" value="DUF2406"/>
</dbReference>
<evidence type="ECO:0000256" key="1">
    <source>
        <dbReference type="SAM" id="MobiDB-lite"/>
    </source>
</evidence>
<dbReference type="STRING" id="1071378.G0W5P6"/>
<sequence length="172" mass="19504">MSNIKKHLGNNNSKFPKPSIGTSKSHILNEILKMQNRKHNNKATITRKGEGEIKEVSSADGKIVPVRNAIITDPILDAFQEAEPFQQALGNASNGGNNCRSFLNDAKRYKYRDVFGRKIKVRDRSNPTRERDERPLDTIKGFQYSLTKDSNLKKNLETSTLGFNPRCSSNYY</sequence>
<name>G0W5P6_NAUDC</name>
<dbReference type="OrthoDB" id="5330253at2759"/>
<organism evidence="2 3">
    <name type="scientific">Naumovozyma dairenensis (strain ATCC 10597 / BCRC 20456 / CBS 421 / NBRC 0211 / NRRL Y-12639)</name>
    <name type="common">Saccharomyces dairenensis</name>
    <dbReference type="NCBI Taxonomy" id="1071378"/>
    <lineage>
        <taxon>Eukaryota</taxon>
        <taxon>Fungi</taxon>
        <taxon>Dikarya</taxon>
        <taxon>Ascomycota</taxon>
        <taxon>Saccharomycotina</taxon>
        <taxon>Saccharomycetes</taxon>
        <taxon>Saccharomycetales</taxon>
        <taxon>Saccharomycetaceae</taxon>
        <taxon>Naumovozyma</taxon>
    </lineage>
</organism>
<dbReference type="Pfam" id="PF10295">
    <property type="entry name" value="DUF2406"/>
    <property type="match status" value="1"/>
</dbReference>
<gene>
    <name evidence="2" type="primary">NDAI0B00730</name>
    <name evidence="2" type="ordered locus">NDAI_0B00730</name>
</gene>